<evidence type="ECO:0000313" key="10">
    <source>
        <dbReference type="EMBL" id="QGA27731.1"/>
    </source>
</evidence>
<name>A0A5Q0QFG9_9SPHI</name>
<dbReference type="SUPFAM" id="SSF49464">
    <property type="entry name" value="Carboxypeptidase regulatory domain-like"/>
    <property type="match status" value="1"/>
</dbReference>
<dbReference type="Proteomes" id="UP000326921">
    <property type="component" value="Chromosome"/>
</dbReference>
<dbReference type="NCBIfam" id="TIGR04057">
    <property type="entry name" value="SusC_RagA_signa"/>
    <property type="match status" value="1"/>
</dbReference>
<dbReference type="SUPFAM" id="SSF56935">
    <property type="entry name" value="Porins"/>
    <property type="match status" value="1"/>
</dbReference>
<accession>A0A5Q0QFG9</accession>
<evidence type="ECO:0000256" key="7">
    <source>
        <dbReference type="PROSITE-ProRule" id="PRU01360"/>
    </source>
</evidence>
<evidence type="ECO:0000256" key="8">
    <source>
        <dbReference type="SAM" id="SignalP"/>
    </source>
</evidence>
<dbReference type="AlphaFoldDB" id="A0A5Q0QFG9"/>
<dbReference type="Pfam" id="PF13715">
    <property type="entry name" value="CarbopepD_reg_2"/>
    <property type="match status" value="1"/>
</dbReference>
<keyword evidence="2 7" id="KW-0813">Transport</keyword>
<dbReference type="Gene3D" id="2.40.170.20">
    <property type="entry name" value="TonB-dependent receptor, beta-barrel domain"/>
    <property type="match status" value="1"/>
</dbReference>
<keyword evidence="6 7" id="KW-0998">Cell outer membrane</keyword>
<dbReference type="FunFam" id="2.170.130.10:FF:000003">
    <property type="entry name" value="SusC/RagA family TonB-linked outer membrane protein"/>
    <property type="match status" value="1"/>
</dbReference>
<gene>
    <name evidence="10" type="ORF">GFH32_16005</name>
</gene>
<evidence type="ECO:0000256" key="2">
    <source>
        <dbReference type="ARBA" id="ARBA00022448"/>
    </source>
</evidence>
<dbReference type="Gene3D" id="2.60.40.1120">
    <property type="entry name" value="Carboxypeptidase-like, regulatory domain"/>
    <property type="match status" value="1"/>
</dbReference>
<dbReference type="InterPro" id="IPR023996">
    <property type="entry name" value="TonB-dep_OMP_SusC/RagA"/>
</dbReference>
<dbReference type="InterPro" id="IPR039426">
    <property type="entry name" value="TonB-dep_rcpt-like"/>
</dbReference>
<dbReference type="InterPro" id="IPR037066">
    <property type="entry name" value="Plug_dom_sf"/>
</dbReference>
<evidence type="ECO:0000313" key="11">
    <source>
        <dbReference type="Proteomes" id="UP000326921"/>
    </source>
</evidence>
<organism evidence="10 11">
    <name type="scientific">Sphingobacterium zhuxiongii</name>
    <dbReference type="NCBI Taxonomy" id="2662364"/>
    <lineage>
        <taxon>Bacteria</taxon>
        <taxon>Pseudomonadati</taxon>
        <taxon>Bacteroidota</taxon>
        <taxon>Sphingobacteriia</taxon>
        <taxon>Sphingobacteriales</taxon>
        <taxon>Sphingobacteriaceae</taxon>
        <taxon>Sphingobacterium</taxon>
    </lineage>
</organism>
<dbReference type="InterPro" id="IPR023997">
    <property type="entry name" value="TonB-dep_OMP_SusC/RagA_CS"/>
</dbReference>
<dbReference type="InterPro" id="IPR036942">
    <property type="entry name" value="Beta-barrel_TonB_sf"/>
</dbReference>
<evidence type="ECO:0000256" key="4">
    <source>
        <dbReference type="ARBA" id="ARBA00022692"/>
    </source>
</evidence>
<reference evidence="10 11" key="1">
    <citation type="submission" date="2019-10" db="EMBL/GenBank/DDBJ databases">
        <authorList>
            <person name="Dong K."/>
        </authorList>
    </citation>
    <scope>NUCLEOTIDE SEQUENCE [LARGE SCALE GENOMIC DNA]</scope>
    <source>
        <strain evidence="11">dk4302</strain>
    </source>
</reference>
<proteinExistence type="inferred from homology"/>
<dbReference type="InterPro" id="IPR012910">
    <property type="entry name" value="Plug_dom"/>
</dbReference>
<feature type="signal peptide" evidence="8">
    <location>
        <begin position="1"/>
        <end position="21"/>
    </location>
</feature>
<keyword evidence="8" id="KW-0732">Signal</keyword>
<keyword evidence="4 7" id="KW-0812">Transmembrane</keyword>
<keyword evidence="11" id="KW-1185">Reference proteome</keyword>
<evidence type="ECO:0000256" key="5">
    <source>
        <dbReference type="ARBA" id="ARBA00023136"/>
    </source>
</evidence>
<keyword evidence="3 7" id="KW-1134">Transmembrane beta strand</keyword>
<evidence type="ECO:0000256" key="1">
    <source>
        <dbReference type="ARBA" id="ARBA00004571"/>
    </source>
</evidence>
<dbReference type="KEGG" id="sphe:GFH32_16005"/>
<evidence type="ECO:0000256" key="6">
    <source>
        <dbReference type="ARBA" id="ARBA00023237"/>
    </source>
</evidence>
<dbReference type="PROSITE" id="PS52016">
    <property type="entry name" value="TONB_DEPENDENT_REC_3"/>
    <property type="match status" value="1"/>
</dbReference>
<evidence type="ECO:0000256" key="3">
    <source>
        <dbReference type="ARBA" id="ARBA00022452"/>
    </source>
</evidence>
<feature type="chain" id="PRO_5024791871" evidence="8">
    <location>
        <begin position="22"/>
        <end position="1057"/>
    </location>
</feature>
<dbReference type="InterPro" id="IPR008969">
    <property type="entry name" value="CarboxyPept-like_regulatory"/>
</dbReference>
<sequence length="1057" mass="116558">MKQKLLSIFLLCTLFVGVSYAQNRQVSGKVTSATDGSPIAGASVVEVGTSNATQSDNSGNFSISVGSNATISVSFMGYASQRLAVLNRSTINVQLTSNDQELDEVIVVAYGTAKKSAFTGSASTIKKDVIENRSITSITKALDGAAPGVSATLGSGQPGSNAAVRVRGFGSINASQNPLYVVDGVPFDGDLNSINPNDIESLTVLKDASASTLYGSRAANGVVMITTKSGRNSNGKIDVNFKANVGVNSRAIKRYDVMDTREYLETVFQSYKNREIFQLGTPESDAAQNAINKMKGTVDPIFGVNEQYNPYDVPVNQLFDLATGKINSNAKLKWEDNWLDEVMAKNPVRQEYQFDINGGTEKFRGMASMNATKEKGLLKTTGFDRYSGRVSNEANPTDWFKANLSANFAKSTSNMLNSTGSSTSNVWYSAEQMAPIYPIWERKADGDYVLDASGDRVFDYGRDRASGAQQNFNSIAVLYDDKYFDLRDNVGARGGIEFNTRDEKYGALQGFAFNVNLGTDYISNAYTYYYNPYFGNAAGSGRLNKQFTKSFSYTFNQLLTYNRTFNGHNVDVLAGHENYSFQFNNLSAQKTGFPFGGLYELAPGASIADATSYQLDETIESYLSRIQYNYNEKYFLSGSFRTDGSSRFEKDSRWSKFYSIGAAWKISEENFVKDVSWINSLTLKSSYGSQGNNALLNSDGTSNYYAWQAFYDLTYNNANNNGAAVTSVENKLVSWEKNVAFNAGLDGRFLDNRLSLAFDWWSRKTTGLLLFRPLPMSSGFEGVNSNIGDMKNNGFDLSLGYDVIRNDEIVWNITAMASKVSNKILKLTDSQNEIIDGSTRINRVGEEINSFYITRSAGVDPATGSQLYWVYDNKADEFDQSKHYISSDKNKAAASRVMLGSRIPDLNGSLSTSVTYKGFDFSAMTTYSIGGKIYDNVGYGYYNPLYIGNNFSREVLRAWQKPGDITDVPRLQKEETHTITDRALVDASYFAIKNIAIGYTFDMKKFGLQSIRVFAQGDNLAIFSARQGLNPQYNFTGTSDFVYSPNKTISGGVNVRF</sequence>
<dbReference type="RefSeq" id="WP_153512558.1">
    <property type="nucleotide sequence ID" value="NZ_CP045652.1"/>
</dbReference>
<protein>
    <submittedName>
        <fullName evidence="10">SusC/RagA family TonB-linked outer membrane protein</fullName>
    </submittedName>
</protein>
<comment type="subcellular location">
    <subcellularLocation>
        <location evidence="1 7">Cell outer membrane</location>
        <topology evidence="1 7">Multi-pass membrane protein</topology>
    </subcellularLocation>
</comment>
<dbReference type="Gene3D" id="2.170.130.10">
    <property type="entry name" value="TonB-dependent receptor, plug domain"/>
    <property type="match status" value="1"/>
</dbReference>
<keyword evidence="5 7" id="KW-0472">Membrane</keyword>
<dbReference type="EMBL" id="CP045652">
    <property type="protein sequence ID" value="QGA27731.1"/>
    <property type="molecule type" value="Genomic_DNA"/>
</dbReference>
<dbReference type="GO" id="GO:0009279">
    <property type="term" value="C:cell outer membrane"/>
    <property type="evidence" value="ECO:0007669"/>
    <property type="project" value="UniProtKB-SubCell"/>
</dbReference>
<dbReference type="Pfam" id="PF07715">
    <property type="entry name" value="Plug"/>
    <property type="match status" value="1"/>
</dbReference>
<evidence type="ECO:0000259" key="9">
    <source>
        <dbReference type="Pfam" id="PF07715"/>
    </source>
</evidence>
<dbReference type="NCBIfam" id="TIGR04056">
    <property type="entry name" value="OMP_RagA_SusC"/>
    <property type="match status" value="1"/>
</dbReference>
<comment type="similarity">
    <text evidence="7">Belongs to the TonB-dependent receptor family.</text>
</comment>
<feature type="domain" description="TonB-dependent receptor plug" evidence="9">
    <location>
        <begin position="115"/>
        <end position="222"/>
    </location>
</feature>